<comment type="caution">
    <text evidence="1">The sequence shown here is derived from an EMBL/GenBank/DDBJ whole genome shotgun (WGS) entry which is preliminary data.</text>
</comment>
<proteinExistence type="predicted"/>
<evidence type="ECO:0000313" key="1">
    <source>
        <dbReference type="EMBL" id="MPC19514.1"/>
    </source>
</evidence>
<organism evidence="1 2">
    <name type="scientific">Portunus trituberculatus</name>
    <name type="common">Swimming crab</name>
    <name type="synonym">Neptunus trituberculatus</name>
    <dbReference type="NCBI Taxonomy" id="210409"/>
    <lineage>
        <taxon>Eukaryota</taxon>
        <taxon>Metazoa</taxon>
        <taxon>Ecdysozoa</taxon>
        <taxon>Arthropoda</taxon>
        <taxon>Crustacea</taxon>
        <taxon>Multicrustacea</taxon>
        <taxon>Malacostraca</taxon>
        <taxon>Eumalacostraca</taxon>
        <taxon>Eucarida</taxon>
        <taxon>Decapoda</taxon>
        <taxon>Pleocyemata</taxon>
        <taxon>Brachyura</taxon>
        <taxon>Eubrachyura</taxon>
        <taxon>Portunoidea</taxon>
        <taxon>Portunidae</taxon>
        <taxon>Portuninae</taxon>
        <taxon>Portunus</taxon>
    </lineage>
</organism>
<evidence type="ECO:0000313" key="2">
    <source>
        <dbReference type="Proteomes" id="UP000324222"/>
    </source>
</evidence>
<sequence>METRHGTKGVNQIQLHLNPPSPFPPPLLVHQQEIWPVPPPCPRHSGSLLSGCTAALAAAAASLYPCFLSVLRNKACSVKITKINSFPHTPVAHAEVFWDFGWLWS</sequence>
<dbReference type="EMBL" id="VSRR010000775">
    <property type="protein sequence ID" value="MPC19514.1"/>
    <property type="molecule type" value="Genomic_DNA"/>
</dbReference>
<name>A0A5B7DE30_PORTR</name>
<keyword evidence="2" id="KW-1185">Reference proteome</keyword>
<protein>
    <submittedName>
        <fullName evidence="1">Uncharacterized protein</fullName>
    </submittedName>
</protein>
<dbReference type="Proteomes" id="UP000324222">
    <property type="component" value="Unassembled WGS sequence"/>
</dbReference>
<reference evidence="1 2" key="1">
    <citation type="submission" date="2019-05" db="EMBL/GenBank/DDBJ databases">
        <title>Another draft genome of Portunus trituberculatus and its Hox gene families provides insights of decapod evolution.</title>
        <authorList>
            <person name="Jeong J.-H."/>
            <person name="Song I."/>
            <person name="Kim S."/>
            <person name="Choi T."/>
            <person name="Kim D."/>
            <person name="Ryu S."/>
            <person name="Kim W."/>
        </authorList>
    </citation>
    <scope>NUCLEOTIDE SEQUENCE [LARGE SCALE GENOMIC DNA]</scope>
    <source>
        <tissue evidence="1">Muscle</tissue>
    </source>
</reference>
<accession>A0A5B7DE30</accession>
<gene>
    <name evidence="1" type="ORF">E2C01_012428</name>
</gene>
<dbReference type="AlphaFoldDB" id="A0A5B7DE30"/>